<keyword evidence="4" id="KW-1185">Reference proteome</keyword>
<feature type="region of interest" description="Disordered" evidence="2">
    <location>
        <begin position="261"/>
        <end position="286"/>
    </location>
</feature>
<keyword evidence="1" id="KW-0175">Coiled coil</keyword>
<name>A0A8T2A616_9BRAS</name>
<evidence type="ECO:0000313" key="4">
    <source>
        <dbReference type="Proteomes" id="UP000694240"/>
    </source>
</evidence>
<accession>A0A8T2A616</accession>
<comment type="caution">
    <text evidence="3">The sequence shown here is derived from an EMBL/GenBank/DDBJ whole genome shotgun (WGS) entry which is preliminary data.</text>
</comment>
<dbReference type="EMBL" id="JAEFBK010000009">
    <property type="protein sequence ID" value="KAG7568030.1"/>
    <property type="molecule type" value="Genomic_DNA"/>
</dbReference>
<evidence type="ECO:0000313" key="3">
    <source>
        <dbReference type="EMBL" id="KAG7568030.1"/>
    </source>
</evidence>
<gene>
    <name evidence="3" type="ORF">ISN45_Aa04g008680</name>
</gene>
<evidence type="ECO:0000256" key="2">
    <source>
        <dbReference type="SAM" id="MobiDB-lite"/>
    </source>
</evidence>
<feature type="region of interest" description="Disordered" evidence="2">
    <location>
        <begin position="50"/>
        <end position="73"/>
    </location>
</feature>
<dbReference type="Proteomes" id="UP000694240">
    <property type="component" value="Chromosome 9"/>
</dbReference>
<proteinExistence type="predicted"/>
<sequence length="286" mass="32030">MLGSDPTHLRLLKVFDLYQYGVRSYSTYSSHRERPKRGEYCSRLAVASRRGSSESARKSSEDPREAQDSSNSSRFVASANLVASCAGPQLPAPENLLEANRYGETSSNFLKALSSMNLKVRSYDSEVHKYLREYEASKEQLIDYEKARADAEMKIAEANTAKQKAEKEATTEKAEKQKIAKANDKLITELEGGKKIEYEKQEVLKWKAEYADAEAEYVRLGTELREELKVPPVSPDSTHNNLGNRSMEGFAAEVGIFDQARSNLRDEEAQVSKGEQANDPEVVTLS</sequence>
<feature type="compositionally biased region" description="Basic and acidic residues" evidence="2">
    <location>
        <begin position="51"/>
        <end position="67"/>
    </location>
</feature>
<reference evidence="3 4" key="1">
    <citation type="submission" date="2020-12" db="EMBL/GenBank/DDBJ databases">
        <title>Concerted genomic and epigenomic changes stabilize Arabidopsis allopolyploids.</title>
        <authorList>
            <person name="Chen Z."/>
        </authorList>
    </citation>
    <scope>NUCLEOTIDE SEQUENCE [LARGE SCALE GENOMIC DNA]</scope>
    <source>
        <strain evidence="3">Allo738</strain>
        <tissue evidence="3">Leaf</tissue>
    </source>
</reference>
<organism evidence="3 4">
    <name type="scientific">Arabidopsis thaliana x Arabidopsis arenosa</name>
    <dbReference type="NCBI Taxonomy" id="1240361"/>
    <lineage>
        <taxon>Eukaryota</taxon>
        <taxon>Viridiplantae</taxon>
        <taxon>Streptophyta</taxon>
        <taxon>Embryophyta</taxon>
        <taxon>Tracheophyta</taxon>
        <taxon>Spermatophyta</taxon>
        <taxon>Magnoliopsida</taxon>
        <taxon>eudicotyledons</taxon>
        <taxon>Gunneridae</taxon>
        <taxon>Pentapetalae</taxon>
        <taxon>rosids</taxon>
        <taxon>malvids</taxon>
        <taxon>Brassicales</taxon>
        <taxon>Brassicaceae</taxon>
        <taxon>Camelineae</taxon>
        <taxon>Arabidopsis</taxon>
    </lineage>
</organism>
<evidence type="ECO:0000256" key="1">
    <source>
        <dbReference type="SAM" id="Coils"/>
    </source>
</evidence>
<protein>
    <submittedName>
        <fullName evidence="3">Uncharacterized protein</fullName>
    </submittedName>
</protein>
<dbReference type="AlphaFoldDB" id="A0A8T2A616"/>
<feature type="coiled-coil region" evidence="1">
    <location>
        <begin position="127"/>
        <end position="216"/>
    </location>
</feature>